<dbReference type="EMBL" id="BAABEO010000017">
    <property type="protein sequence ID" value="GAA3686666.1"/>
    <property type="molecule type" value="Genomic_DNA"/>
</dbReference>
<dbReference type="Proteomes" id="UP001500752">
    <property type="component" value="Unassembled WGS sequence"/>
</dbReference>
<protein>
    <submittedName>
        <fullName evidence="2">Uncharacterized protein</fullName>
    </submittedName>
</protein>
<comment type="caution">
    <text evidence="2">The sequence shown here is derived from an EMBL/GenBank/DDBJ whole genome shotgun (WGS) entry which is preliminary data.</text>
</comment>
<proteinExistence type="predicted"/>
<name>A0ABP7CBV3_9MICC</name>
<evidence type="ECO:0000256" key="1">
    <source>
        <dbReference type="SAM" id="MobiDB-lite"/>
    </source>
</evidence>
<gene>
    <name evidence="2" type="ORF">GCM10023081_24970</name>
</gene>
<sequence>MLAGQACGVQVPGQRGADALDLVGGDLFAVAGTAEHDAERLGAGGLVGDDGERGTDAERRVVVLGVVGGGAVVDDLVAVGGQVPDKVGAELEPGVVGGDVDAHGESSGEGGECR</sequence>
<evidence type="ECO:0000313" key="3">
    <source>
        <dbReference type="Proteomes" id="UP001500752"/>
    </source>
</evidence>
<feature type="compositionally biased region" description="Basic and acidic residues" evidence="1">
    <location>
        <begin position="100"/>
        <end position="114"/>
    </location>
</feature>
<accession>A0ABP7CBV3</accession>
<feature type="region of interest" description="Disordered" evidence="1">
    <location>
        <begin position="90"/>
        <end position="114"/>
    </location>
</feature>
<reference evidence="3" key="1">
    <citation type="journal article" date="2019" name="Int. J. Syst. Evol. Microbiol.">
        <title>The Global Catalogue of Microorganisms (GCM) 10K type strain sequencing project: providing services to taxonomists for standard genome sequencing and annotation.</title>
        <authorList>
            <consortium name="The Broad Institute Genomics Platform"/>
            <consortium name="The Broad Institute Genome Sequencing Center for Infectious Disease"/>
            <person name="Wu L."/>
            <person name="Ma J."/>
        </authorList>
    </citation>
    <scope>NUCLEOTIDE SEQUENCE [LARGE SCALE GENOMIC DNA]</scope>
    <source>
        <strain evidence="3">JCM 30742</strain>
    </source>
</reference>
<keyword evidence="3" id="KW-1185">Reference proteome</keyword>
<organism evidence="2 3">
    <name type="scientific">Arthrobacter ginkgonis</name>
    <dbReference type="NCBI Taxonomy" id="1630594"/>
    <lineage>
        <taxon>Bacteria</taxon>
        <taxon>Bacillati</taxon>
        <taxon>Actinomycetota</taxon>
        <taxon>Actinomycetes</taxon>
        <taxon>Micrococcales</taxon>
        <taxon>Micrococcaceae</taxon>
        <taxon>Arthrobacter</taxon>
    </lineage>
</organism>
<evidence type="ECO:0000313" key="2">
    <source>
        <dbReference type="EMBL" id="GAA3686666.1"/>
    </source>
</evidence>